<dbReference type="PANTHER" id="PTHR31835">
    <property type="entry name" value="URIDINE DIPHOSPHATE GLUCOSE PYROPHOSPHATASE"/>
    <property type="match status" value="1"/>
</dbReference>
<dbReference type="Proteomes" id="UP000678393">
    <property type="component" value="Unassembled WGS sequence"/>
</dbReference>
<evidence type="ECO:0000256" key="4">
    <source>
        <dbReference type="ARBA" id="ARBA00022842"/>
    </source>
</evidence>
<keyword evidence="7" id="KW-1185">Reference proteome</keyword>
<accession>A0A8S3Z0V4</accession>
<dbReference type="EMBL" id="CAJHNH020001025">
    <property type="protein sequence ID" value="CAG5121140.1"/>
    <property type="molecule type" value="Genomic_DNA"/>
</dbReference>
<evidence type="ECO:0000259" key="5">
    <source>
        <dbReference type="PROSITE" id="PS51462"/>
    </source>
</evidence>
<name>A0A8S3Z0V4_9EUPU</name>
<dbReference type="PROSITE" id="PS51462">
    <property type="entry name" value="NUDIX"/>
    <property type="match status" value="1"/>
</dbReference>
<protein>
    <recommendedName>
        <fullName evidence="5">Nudix hydrolase domain-containing protein</fullName>
    </recommendedName>
</protein>
<comment type="caution">
    <text evidence="6">The sequence shown here is derived from an EMBL/GenBank/DDBJ whole genome shotgun (WGS) entry which is preliminary data.</text>
</comment>
<keyword evidence="4" id="KW-0460">Magnesium</keyword>
<keyword evidence="3" id="KW-0378">Hydrolase</keyword>
<dbReference type="GO" id="GO:0052751">
    <property type="term" value="F:GDP-mannose hydrolase activity"/>
    <property type="evidence" value="ECO:0007669"/>
    <property type="project" value="TreeGrafter"/>
</dbReference>
<feature type="domain" description="Nudix hydrolase" evidence="5">
    <location>
        <begin position="157"/>
        <end position="325"/>
    </location>
</feature>
<evidence type="ECO:0000313" key="6">
    <source>
        <dbReference type="EMBL" id="CAG5121140.1"/>
    </source>
</evidence>
<dbReference type="InterPro" id="IPR055295">
    <property type="entry name" value="NUDT22/NUDT9-like"/>
</dbReference>
<gene>
    <name evidence="6" type="ORF">CUNI_LOCUS6698</name>
</gene>
<comment type="cofactor">
    <cofactor evidence="1">
        <name>Mg(2+)</name>
        <dbReference type="ChEBI" id="CHEBI:18420"/>
    </cofactor>
</comment>
<organism evidence="6 7">
    <name type="scientific">Candidula unifasciata</name>
    <dbReference type="NCBI Taxonomy" id="100452"/>
    <lineage>
        <taxon>Eukaryota</taxon>
        <taxon>Metazoa</taxon>
        <taxon>Spiralia</taxon>
        <taxon>Lophotrochozoa</taxon>
        <taxon>Mollusca</taxon>
        <taxon>Gastropoda</taxon>
        <taxon>Heterobranchia</taxon>
        <taxon>Euthyneura</taxon>
        <taxon>Panpulmonata</taxon>
        <taxon>Eupulmonata</taxon>
        <taxon>Stylommatophora</taxon>
        <taxon>Helicina</taxon>
        <taxon>Helicoidea</taxon>
        <taxon>Geomitridae</taxon>
        <taxon>Candidula</taxon>
    </lineage>
</organism>
<sequence length="336" mass="38037">MDCERSPDIQISHIVKVCELKPSQSITVYLSSEYNRKIPDFLHVNMIIEEDIRIQTDSDSSSIATVISDTDYHDLRTTDLDRIERIWIERLQQNPSLFNGTKFRVHHVTSTDDGDRVIMYLGITDYKEYLGTNWAPNVKNLQQKGIEIHGNSQAFLSDALGVGASVVTEDNFLVLLWRSKHCAEAPSMWDVPGGHAEPKKLVGNKLLKEIDVSSMDRSAVVDEIFDSIVQEVIDEVNIPRRYLEKPLYMGTHRNNTSAGRPSLAFYIRCCISSEDVRVLYKQGNQQEADESTNITFVPLNEVASLDTQNKDLWNHLAPSAKGNLTIFSVVHGFKKP</sequence>
<reference evidence="6" key="1">
    <citation type="submission" date="2021-04" db="EMBL/GenBank/DDBJ databases">
        <authorList>
            <consortium name="Molecular Ecology Group"/>
        </authorList>
    </citation>
    <scope>NUCLEOTIDE SEQUENCE</scope>
</reference>
<evidence type="ECO:0000313" key="7">
    <source>
        <dbReference type="Proteomes" id="UP000678393"/>
    </source>
</evidence>
<evidence type="ECO:0000256" key="2">
    <source>
        <dbReference type="ARBA" id="ARBA00022723"/>
    </source>
</evidence>
<dbReference type="SUPFAM" id="SSF55811">
    <property type="entry name" value="Nudix"/>
    <property type="match status" value="1"/>
</dbReference>
<dbReference type="InterPro" id="IPR015797">
    <property type="entry name" value="NUDIX_hydrolase-like_dom_sf"/>
</dbReference>
<dbReference type="Gene3D" id="3.90.79.10">
    <property type="entry name" value="Nucleoside Triphosphate Pyrophosphohydrolase"/>
    <property type="match status" value="1"/>
</dbReference>
<dbReference type="CDD" id="cd02883">
    <property type="entry name" value="NUDIX_Hydrolase"/>
    <property type="match status" value="1"/>
</dbReference>
<dbReference type="OrthoDB" id="242473at2759"/>
<dbReference type="PANTHER" id="PTHR31835:SF1">
    <property type="entry name" value="URIDINE DIPHOSPHATE GLUCOSE PYROPHOSPHATASE NUDT22"/>
    <property type="match status" value="1"/>
</dbReference>
<evidence type="ECO:0000256" key="3">
    <source>
        <dbReference type="ARBA" id="ARBA00022801"/>
    </source>
</evidence>
<evidence type="ECO:0000256" key="1">
    <source>
        <dbReference type="ARBA" id="ARBA00001946"/>
    </source>
</evidence>
<proteinExistence type="predicted"/>
<keyword evidence="2" id="KW-0479">Metal-binding</keyword>
<dbReference type="AlphaFoldDB" id="A0A8S3Z0V4"/>
<dbReference type="GO" id="GO:0046872">
    <property type="term" value="F:metal ion binding"/>
    <property type="evidence" value="ECO:0007669"/>
    <property type="project" value="UniProtKB-KW"/>
</dbReference>
<dbReference type="InterPro" id="IPR000086">
    <property type="entry name" value="NUDIX_hydrolase_dom"/>
</dbReference>